<reference evidence="1 2" key="1">
    <citation type="journal article" date="2020" name="Cell">
        <title>Large-Scale Comparative Analyses of Tick Genomes Elucidate Their Genetic Diversity and Vector Capacities.</title>
        <authorList>
            <consortium name="Tick Genome and Microbiome Consortium (TIGMIC)"/>
            <person name="Jia N."/>
            <person name="Wang J."/>
            <person name="Shi W."/>
            <person name="Du L."/>
            <person name="Sun Y."/>
            <person name="Zhan W."/>
            <person name="Jiang J.F."/>
            <person name="Wang Q."/>
            <person name="Zhang B."/>
            <person name="Ji P."/>
            <person name="Bell-Sakyi L."/>
            <person name="Cui X.M."/>
            <person name="Yuan T.T."/>
            <person name="Jiang B.G."/>
            <person name="Yang W.F."/>
            <person name="Lam T.T."/>
            <person name="Chang Q.C."/>
            <person name="Ding S.J."/>
            <person name="Wang X.J."/>
            <person name="Zhu J.G."/>
            <person name="Ruan X.D."/>
            <person name="Zhao L."/>
            <person name="Wei J.T."/>
            <person name="Ye R.Z."/>
            <person name="Que T.C."/>
            <person name="Du C.H."/>
            <person name="Zhou Y.H."/>
            <person name="Cheng J.X."/>
            <person name="Dai P.F."/>
            <person name="Guo W.B."/>
            <person name="Han X.H."/>
            <person name="Huang E.J."/>
            <person name="Li L.F."/>
            <person name="Wei W."/>
            <person name="Gao Y.C."/>
            <person name="Liu J.Z."/>
            <person name="Shao H.Z."/>
            <person name="Wang X."/>
            <person name="Wang C.C."/>
            <person name="Yang T.C."/>
            <person name="Huo Q.B."/>
            <person name="Li W."/>
            <person name="Chen H.Y."/>
            <person name="Chen S.E."/>
            <person name="Zhou L.G."/>
            <person name="Ni X.B."/>
            <person name="Tian J.H."/>
            <person name="Sheng Y."/>
            <person name="Liu T."/>
            <person name="Pan Y.S."/>
            <person name="Xia L.Y."/>
            <person name="Li J."/>
            <person name="Zhao F."/>
            <person name="Cao W.C."/>
        </authorList>
    </citation>
    <scope>NUCLEOTIDE SEQUENCE [LARGE SCALE GENOMIC DNA]</scope>
    <source>
        <strain evidence="1">Iper-2018</strain>
    </source>
</reference>
<proteinExistence type="predicted"/>
<dbReference type="EMBL" id="JABSTQ010011299">
    <property type="protein sequence ID" value="KAG0413024.1"/>
    <property type="molecule type" value="Genomic_DNA"/>
</dbReference>
<comment type="caution">
    <text evidence="1">The sequence shown here is derived from an EMBL/GenBank/DDBJ whole genome shotgun (WGS) entry which is preliminary data.</text>
</comment>
<gene>
    <name evidence="1" type="ORF">HPB47_009837</name>
</gene>
<name>A0AC60P1E5_IXOPE</name>
<accession>A0AC60P1E5</accession>
<evidence type="ECO:0000313" key="1">
    <source>
        <dbReference type="EMBL" id="KAG0413024.1"/>
    </source>
</evidence>
<sequence>MAARAGVPTNPELLRGPRRITPKRRLSAGSGPLRRAAVAAALHGGGAPRLGASTHGGAGTGRHLLCHELGCCGPPESATPADVAPRRGGLAVGQIDHRTSSGAGCPPLPIPMPPQPVSARHVSAHSPPLLSGARAWGRQWTRAPRASRAGGYLSGLSEWVDLWLLSVVACKAGDRGSLKRALGVADSWSQQGRREGPCWPAAPDYTVED</sequence>
<dbReference type="Proteomes" id="UP000805193">
    <property type="component" value="Unassembled WGS sequence"/>
</dbReference>
<organism evidence="1 2">
    <name type="scientific">Ixodes persulcatus</name>
    <name type="common">Taiga tick</name>
    <dbReference type="NCBI Taxonomy" id="34615"/>
    <lineage>
        <taxon>Eukaryota</taxon>
        <taxon>Metazoa</taxon>
        <taxon>Ecdysozoa</taxon>
        <taxon>Arthropoda</taxon>
        <taxon>Chelicerata</taxon>
        <taxon>Arachnida</taxon>
        <taxon>Acari</taxon>
        <taxon>Parasitiformes</taxon>
        <taxon>Ixodida</taxon>
        <taxon>Ixodoidea</taxon>
        <taxon>Ixodidae</taxon>
        <taxon>Ixodinae</taxon>
        <taxon>Ixodes</taxon>
    </lineage>
</organism>
<evidence type="ECO:0000313" key="2">
    <source>
        <dbReference type="Proteomes" id="UP000805193"/>
    </source>
</evidence>
<keyword evidence="2" id="KW-1185">Reference proteome</keyword>
<protein>
    <submittedName>
        <fullName evidence="1">Uncharacterized protein</fullName>
    </submittedName>
</protein>